<dbReference type="AlphaFoldDB" id="A0AAW1S3L0"/>
<dbReference type="SMART" id="SM01117">
    <property type="entry name" value="Cyt-b5"/>
    <property type="match status" value="1"/>
</dbReference>
<protein>
    <recommendedName>
        <fullName evidence="4">Cytochrome b5 heme-binding domain-containing protein</fullName>
    </recommendedName>
</protein>
<dbReference type="InterPro" id="IPR001199">
    <property type="entry name" value="Cyt_B5-like_heme/steroid-bd"/>
</dbReference>
<dbReference type="Pfam" id="PF00173">
    <property type="entry name" value="Cyt-b5"/>
    <property type="match status" value="1"/>
</dbReference>
<sequence length="312" mass="32674">MSENFSEIQPAEERLIDAPNGMLRQRRGDAATAEPPAGPSAVQPDDAPKPLPRQRLRSEAPEDFPLERSLLLLASVLVFAVGFWALQKAQLGGNSNDPAKKVVSARELALSRGAGGGPIYLAVLGQVFDVSRGCKHYGPGGAYAAFAGRDATRAYVSGQFEGAGLTDDVAGLSDTDLKAIVGWRDFYHKDYKHVGKLAGRFYDASGQPTTELQRVEAAAAQAAKAEAAKAAKSASGGPPADGDPCQLRRDSSGGTVWCDEGQHPRQVFAMQGADAAGLVARCACFGSTMFSDQRRLYLGCGVGASACAIEAA</sequence>
<dbReference type="GO" id="GO:0012505">
    <property type="term" value="C:endomembrane system"/>
    <property type="evidence" value="ECO:0007669"/>
    <property type="project" value="TreeGrafter"/>
</dbReference>
<accession>A0AAW1S3L0</accession>
<dbReference type="Proteomes" id="UP001445335">
    <property type="component" value="Unassembled WGS sequence"/>
</dbReference>
<dbReference type="GO" id="GO:0016020">
    <property type="term" value="C:membrane"/>
    <property type="evidence" value="ECO:0007669"/>
    <property type="project" value="TreeGrafter"/>
</dbReference>
<evidence type="ECO:0000313" key="5">
    <source>
        <dbReference type="EMBL" id="KAK9840610.1"/>
    </source>
</evidence>
<evidence type="ECO:0000256" key="3">
    <source>
        <dbReference type="SAM" id="MobiDB-lite"/>
    </source>
</evidence>
<comment type="similarity">
    <text evidence="2">Belongs to the cytochrome b5 family. MAPR subfamily.</text>
</comment>
<evidence type="ECO:0000313" key="6">
    <source>
        <dbReference type="Proteomes" id="UP001445335"/>
    </source>
</evidence>
<gene>
    <name evidence="5" type="ORF">WJX81_004367</name>
</gene>
<dbReference type="PANTHER" id="PTHR10281">
    <property type="entry name" value="MEMBRANE-ASSOCIATED PROGESTERONE RECEPTOR COMPONENT-RELATED"/>
    <property type="match status" value="1"/>
</dbReference>
<dbReference type="PANTHER" id="PTHR10281:SF4">
    <property type="entry name" value="NEUFERRICIN"/>
    <property type="match status" value="1"/>
</dbReference>
<keyword evidence="1" id="KW-0446">Lipid-binding</keyword>
<evidence type="ECO:0000259" key="4">
    <source>
        <dbReference type="SMART" id="SM01117"/>
    </source>
</evidence>
<dbReference type="EMBL" id="JALJOU010000013">
    <property type="protein sequence ID" value="KAK9840610.1"/>
    <property type="molecule type" value="Genomic_DNA"/>
</dbReference>
<proteinExistence type="inferred from homology"/>
<evidence type="ECO:0000256" key="1">
    <source>
        <dbReference type="ARBA" id="ARBA00022665"/>
    </source>
</evidence>
<dbReference type="InterPro" id="IPR036400">
    <property type="entry name" value="Cyt_B5-like_heme/steroid_sf"/>
</dbReference>
<feature type="domain" description="Cytochrome b5 heme-binding" evidence="4">
    <location>
        <begin position="103"/>
        <end position="198"/>
    </location>
</feature>
<feature type="region of interest" description="Disordered" evidence="3">
    <location>
        <begin position="1"/>
        <end position="53"/>
    </location>
</feature>
<dbReference type="InterPro" id="IPR050577">
    <property type="entry name" value="MAPR/NEUFC/NENF-like"/>
</dbReference>
<name>A0AAW1S3L0_9CHLO</name>
<evidence type="ECO:0000256" key="2">
    <source>
        <dbReference type="ARBA" id="ARBA00038357"/>
    </source>
</evidence>
<comment type="caution">
    <text evidence="5">The sequence shown here is derived from an EMBL/GenBank/DDBJ whole genome shotgun (WGS) entry which is preliminary data.</text>
</comment>
<reference evidence="5 6" key="1">
    <citation type="journal article" date="2024" name="Nat. Commun.">
        <title>Phylogenomics reveals the evolutionary origins of lichenization in chlorophyte algae.</title>
        <authorList>
            <person name="Puginier C."/>
            <person name="Libourel C."/>
            <person name="Otte J."/>
            <person name="Skaloud P."/>
            <person name="Haon M."/>
            <person name="Grisel S."/>
            <person name="Petersen M."/>
            <person name="Berrin J.G."/>
            <person name="Delaux P.M."/>
            <person name="Dal Grande F."/>
            <person name="Keller J."/>
        </authorList>
    </citation>
    <scope>NUCLEOTIDE SEQUENCE [LARGE SCALE GENOMIC DNA]</scope>
    <source>
        <strain evidence="5 6">SAG 245.80</strain>
    </source>
</reference>
<dbReference type="SUPFAM" id="SSF55856">
    <property type="entry name" value="Cytochrome b5-like heme/steroid binding domain"/>
    <property type="match status" value="1"/>
</dbReference>
<dbReference type="Gene3D" id="3.10.120.10">
    <property type="entry name" value="Cytochrome b5-like heme/steroid binding domain"/>
    <property type="match status" value="1"/>
</dbReference>
<keyword evidence="1" id="KW-0754">Steroid-binding</keyword>
<keyword evidence="6" id="KW-1185">Reference proteome</keyword>
<dbReference type="GO" id="GO:0005496">
    <property type="term" value="F:steroid binding"/>
    <property type="evidence" value="ECO:0007669"/>
    <property type="project" value="UniProtKB-KW"/>
</dbReference>
<organism evidence="5 6">
    <name type="scientific">Elliptochloris bilobata</name>
    <dbReference type="NCBI Taxonomy" id="381761"/>
    <lineage>
        <taxon>Eukaryota</taxon>
        <taxon>Viridiplantae</taxon>
        <taxon>Chlorophyta</taxon>
        <taxon>core chlorophytes</taxon>
        <taxon>Trebouxiophyceae</taxon>
        <taxon>Trebouxiophyceae incertae sedis</taxon>
        <taxon>Elliptochloris clade</taxon>
        <taxon>Elliptochloris</taxon>
    </lineage>
</organism>